<evidence type="ECO:0000256" key="4">
    <source>
        <dbReference type="SAM" id="Phobius"/>
    </source>
</evidence>
<feature type="region of interest" description="Disordered" evidence="3">
    <location>
        <begin position="70"/>
        <end position="93"/>
    </location>
</feature>
<dbReference type="GO" id="GO:0006508">
    <property type="term" value="P:proteolysis"/>
    <property type="evidence" value="ECO:0007669"/>
    <property type="project" value="UniProtKB-KW"/>
</dbReference>
<reference evidence="5" key="1">
    <citation type="submission" date="2020-08" db="EMBL/GenBank/DDBJ databases">
        <title>Whole genome shotgun sequence of Polymorphospora rubra NBRC 101157.</title>
        <authorList>
            <person name="Komaki H."/>
            <person name="Tamura T."/>
        </authorList>
    </citation>
    <scope>NUCLEOTIDE SEQUENCE</scope>
    <source>
        <strain evidence="5">NBRC 101157</strain>
    </source>
</reference>
<dbReference type="SUPFAM" id="SSF50494">
    <property type="entry name" value="Trypsin-like serine proteases"/>
    <property type="match status" value="1"/>
</dbReference>
<organism evidence="5 6">
    <name type="scientific">Polymorphospora rubra</name>
    <dbReference type="NCBI Taxonomy" id="338584"/>
    <lineage>
        <taxon>Bacteria</taxon>
        <taxon>Bacillati</taxon>
        <taxon>Actinomycetota</taxon>
        <taxon>Actinomycetes</taxon>
        <taxon>Micromonosporales</taxon>
        <taxon>Micromonosporaceae</taxon>
        <taxon>Polymorphospora</taxon>
    </lineage>
</organism>
<dbReference type="InterPro" id="IPR009003">
    <property type="entry name" value="Peptidase_S1_PA"/>
</dbReference>
<feature type="transmembrane region" description="Helical" evidence="4">
    <location>
        <begin position="47"/>
        <end position="69"/>
    </location>
</feature>
<evidence type="ECO:0000256" key="2">
    <source>
        <dbReference type="ARBA" id="ARBA00022801"/>
    </source>
</evidence>
<keyword evidence="1" id="KW-0645">Protease</keyword>
<dbReference type="KEGG" id="pry:Prubr_39250"/>
<dbReference type="Gene3D" id="2.40.10.120">
    <property type="match status" value="1"/>
</dbReference>
<evidence type="ECO:0000256" key="1">
    <source>
        <dbReference type="ARBA" id="ARBA00022670"/>
    </source>
</evidence>
<accession>A0A810N2S0</accession>
<evidence type="ECO:0000313" key="5">
    <source>
        <dbReference type="EMBL" id="BCJ66904.1"/>
    </source>
</evidence>
<keyword evidence="4" id="KW-1133">Transmembrane helix</keyword>
<dbReference type="PRINTS" id="PR00834">
    <property type="entry name" value="PROTEASES2C"/>
</dbReference>
<sequence>MSTPTGLGEPRGPWFVSPQLDPHGRPRVDVPEEQPAGARAARWRRTLLAGLAVVALSTVSGALAGGYVASGDDPPRPGTSAAAQPSPTPATVGLPPDLVAAAATALPGVVSVQVRGNGGTAGGSGFAIDDKQHIITNDHILDAGNGNDVIVVGPDGRTFPAEVVGRDPGSDIAVLRVDPAANLAPLALAPPGTTNVGESVLAVGSPLGLSGTVTAGIVSALDREVRLGTGGRQKAVQTDASINPGNSGGPLVNARGEVVGVNTAIATLEGGGSIGIGFAIPIERAQQSADGIIGRGG</sequence>
<feature type="region of interest" description="Disordered" evidence="3">
    <location>
        <begin position="1"/>
        <end position="37"/>
    </location>
</feature>
<dbReference type="GO" id="GO:0004252">
    <property type="term" value="F:serine-type endopeptidase activity"/>
    <property type="evidence" value="ECO:0007669"/>
    <property type="project" value="InterPro"/>
</dbReference>
<dbReference type="Pfam" id="PF13365">
    <property type="entry name" value="Trypsin_2"/>
    <property type="match status" value="1"/>
</dbReference>
<feature type="compositionally biased region" description="Low complexity" evidence="3">
    <location>
        <begin position="78"/>
        <end position="91"/>
    </location>
</feature>
<keyword evidence="2" id="KW-0378">Hydrolase</keyword>
<dbReference type="PANTHER" id="PTHR43343">
    <property type="entry name" value="PEPTIDASE S12"/>
    <property type="match status" value="1"/>
</dbReference>
<keyword evidence="4" id="KW-0812">Transmembrane</keyword>
<keyword evidence="6" id="KW-1185">Reference proteome</keyword>
<dbReference type="Proteomes" id="UP000680866">
    <property type="component" value="Chromosome"/>
</dbReference>
<dbReference type="EMBL" id="AP023359">
    <property type="protein sequence ID" value="BCJ66904.1"/>
    <property type="molecule type" value="Genomic_DNA"/>
</dbReference>
<protein>
    <recommendedName>
        <fullName evidence="7">Peptidase S1 and S6 chymotrypsin/Hap</fullName>
    </recommendedName>
</protein>
<evidence type="ECO:0000256" key="3">
    <source>
        <dbReference type="SAM" id="MobiDB-lite"/>
    </source>
</evidence>
<evidence type="ECO:0008006" key="7">
    <source>
        <dbReference type="Google" id="ProtNLM"/>
    </source>
</evidence>
<dbReference type="PANTHER" id="PTHR43343:SF3">
    <property type="entry name" value="PROTEASE DO-LIKE 8, CHLOROPLASTIC"/>
    <property type="match status" value="1"/>
</dbReference>
<dbReference type="InterPro" id="IPR051201">
    <property type="entry name" value="Chloro_Bact_Ser_Proteases"/>
</dbReference>
<dbReference type="RefSeq" id="WP_212816325.1">
    <property type="nucleotide sequence ID" value="NZ_AP023359.1"/>
</dbReference>
<gene>
    <name evidence="5" type="ORF">Prubr_39250</name>
</gene>
<name>A0A810N2S0_9ACTN</name>
<proteinExistence type="predicted"/>
<evidence type="ECO:0000313" key="6">
    <source>
        <dbReference type="Proteomes" id="UP000680866"/>
    </source>
</evidence>
<dbReference type="InterPro" id="IPR001940">
    <property type="entry name" value="Peptidase_S1C"/>
</dbReference>
<keyword evidence="4" id="KW-0472">Membrane</keyword>
<dbReference type="AlphaFoldDB" id="A0A810N2S0"/>